<gene>
    <name evidence="2" type="ORF">DSM104635_00150</name>
</gene>
<dbReference type="AlphaFoldDB" id="A0A6I6MFR8"/>
<evidence type="ECO:0008006" key="4">
    <source>
        <dbReference type="Google" id="ProtNLM"/>
    </source>
</evidence>
<proteinExistence type="predicted"/>
<dbReference type="KEGG" id="tsv:DSM104635_00150"/>
<organism evidence="2 3">
    <name type="scientific">Terricaulis silvestris</name>
    <dbReference type="NCBI Taxonomy" id="2686094"/>
    <lineage>
        <taxon>Bacteria</taxon>
        <taxon>Pseudomonadati</taxon>
        <taxon>Pseudomonadota</taxon>
        <taxon>Alphaproteobacteria</taxon>
        <taxon>Caulobacterales</taxon>
        <taxon>Caulobacteraceae</taxon>
        <taxon>Terricaulis</taxon>
    </lineage>
</organism>
<keyword evidence="1" id="KW-0732">Signal</keyword>
<evidence type="ECO:0000313" key="2">
    <source>
        <dbReference type="EMBL" id="QGZ93340.1"/>
    </source>
</evidence>
<reference evidence="3" key="1">
    <citation type="submission" date="2019-12" db="EMBL/GenBank/DDBJ databases">
        <title>Complete genome of Terracaulis silvestris 0127_4.</title>
        <authorList>
            <person name="Vieira S."/>
            <person name="Riedel T."/>
            <person name="Sproer C."/>
            <person name="Pascual J."/>
            <person name="Boedeker C."/>
            <person name="Overmann J."/>
        </authorList>
    </citation>
    <scope>NUCLEOTIDE SEQUENCE [LARGE SCALE GENOMIC DNA]</scope>
    <source>
        <strain evidence="3">0127_4</strain>
    </source>
</reference>
<evidence type="ECO:0000256" key="1">
    <source>
        <dbReference type="SAM" id="SignalP"/>
    </source>
</evidence>
<keyword evidence="3" id="KW-1185">Reference proteome</keyword>
<accession>A0A6I6MFR8</accession>
<dbReference type="Proteomes" id="UP000431269">
    <property type="component" value="Chromosome"/>
</dbReference>
<dbReference type="PROSITE" id="PS51257">
    <property type="entry name" value="PROKAR_LIPOPROTEIN"/>
    <property type="match status" value="1"/>
</dbReference>
<protein>
    <recommendedName>
        <fullName evidence="4">Lipoprotein</fullName>
    </recommendedName>
</protein>
<name>A0A6I6MFR8_9CAUL</name>
<feature type="chain" id="PRO_5026269354" description="Lipoprotein" evidence="1">
    <location>
        <begin position="26"/>
        <end position="221"/>
    </location>
</feature>
<dbReference type="EMBL" id="CP047045">
    <property type="protein sequence ID" value="QGZ93340.1"/>
    <property type="molecule type" value="Genomic_DNA"/>
</dbReference>
<evidence type="ECO:0000313" key="3">
    <source>
        <dbReference type="Proteomes" id="UP000431269"/>
    </source>
</evidence>
<sequence>MRVKRSSICAVLVPLLVGCFGPAVPNDDLVRACRDEPAHWRNQTVMADTVLTADWVNLLAPPLRWTNTVGVQPGYNPCAACTSLLLRGFSSVEYLPTSASSLDRVWRYTFANDGDPRCQFNENRAAPINHPPAGRCLAVERNVPRAARYAIALHNTDRNDQGIDVWTYELVDLNERSVVARATELYQTGWETMMYRCSDVSVERSEAREFVEQSIRPNAVR</sequence>
<feature type="signal peptide" evidence="1">
    <location>
        <begin position="1"/>
        <end position="25"/>
    </location>
</feature>